<gene>
    <name evidence="2" type="primary">cpoB</name>
    <name evidence="6" type="ORF">DFR34_11372</name>
</gene>
<dbReference type="Gene3D" id="1.25.40.10">
    <property type="entry name" value="Tetratricopeptide repeat domain"/>
    <property type="match status" value="1"/>
</dbReference>
<dbReference type="Proteomes" id="UP000247555">
    <property type="component" value="Unassembled WGS sequence"/>
</dbReference>
<dbReference type="InterPro" id="IPR039565">
    <property type="entry name" value="BamD-like"/>
</dbReference>
<protein>
    <recommendedName>
        <fullName evidence="2">Cell division coordinator CpoB</fullName>
    </recommendedName>
</protein>
<proteinExistence type="inferred from homology"/>
<comment type="caution">
    <text evidence="6">The sequence shown here is derived from an EMBL/GenBank/DDBJ whole genome shotgun (WGS) entry which is preliminary data.</text>
</comment>
<comment type="function">
    <text evidence="2">Mediates coordination of peptidoglycan synthesis and outer membrane constriction during cell division.</text>
</comment>
<dbReference type="SUPFAM" id="SSF48452">
    <property type="entry name" value="TPR-like"/>
    <property type="match status" value="1"/>
</dbReference>
<dbReference type="GO" id="GO:0030288">
    <property type="term" value="C:outer membrane-bounded periplasmic space"/>
    <property type="evidence" value="ECO:0007669"/>
    <property type="project" value="UniProtKB-UniRule"/>
</dbReference>
<organism evidence="6 7">
    <name type="scientific">Rivihabitans pingtungensis</name>
    <dbReference type="NCBI Taxonomy" id="1054498"/>
    <lineage>
        <taxon>Bacteria</taxon>
        <taxon>Pseudomonadati</taxon>
        <taxon>Pseudomonadota</taxon>
        <taxon>Betaproteobacteria</taxon>
        <taxon>Neisseriales</taxon>
        <taxon>Aquaspirillaceae</taxon>
        <taxon>Rivihabitans</taxon>
    </lineage>
</organism>
<dbReference type="GO" id="GO:0070206">
    <property type="term" value="P:protein trimerization"/>
    <property type="evidence" value="ECO:0007669"/>
    <property type="project" value="InterPro"/>
</dbReference>
<evidence type="ECO:0000256" key="1">
    <source>
        <dbReference type="ARBA" id="ARBA00022729"/>
    </source>
</evidence>
<evidence type="ECO:0000256" key="2">
    <source>
        <dbReference type="HAMAP-Rule" id="MF_02066"/>
    </source>
</evidence>
<evidence type="ECO:0000313" key="6">
    <source>
        <dbReference type="EMBL" id="PXX78063.1"/>
    </source>
</evidence>
<keyword evidence="2" id="KW-0574">Periplasm</keyword>
<evidence type="ECO:0000259" key="4">
    <source>
        <dbReference type="Pfam" id="PF13525"/>
    </source>
</evidence>
<reference evidence="6 7" key="1">
    <citation type="submission" date="2018-05" db="EMBL/GenBank/DDBJ databases">
        <title>Genomic Encyclopedia of Type Strains, Phase IV (KMG-IV): sequencing the most valuable type-strain genomes for metagenomic binning, comparative biology and taxonomic classification.</title>
        <authorList>
            <person name="Goeker M."/>
        </authorList>
    </citation>
    <scope>NUCLEOTIDE SEQUENCE [LARGE SCALE GENOMIC DNA]</scope>
    <source>
        <strain evidence="6 7">DSM 29661</strain>
    </source>
</reference>
<dbReference type="InterPro" id="IPR014162">
    <property type="entry name" value="CpoB_C"/>
</dbReference>
<feature type="compositionally biased region" description="Basic and acidic residues" evidence="3">
    <location>
        <begin position="136"/>
        <end position="145"/>
    </location>
</feature>
<comment type="subcellular location">
    <subcellularLocation>
        <location evidence="2">Periplasm</location>
    </subcellularLocation>
</comment>
<dbReference type="Pfam" id="PF16331">
    <property type="entry name" value="TolA_bind_tri"/>
    <property type="match status" value="1"/>
</dbReference>
<keyword evidence="2" id="KW-0131">Cell cycle</keyword>
<dbReference type="PROSITE" id="PS51257">
    <property type="entry name" value="PROKAR_LIPOPROTEIN"/>
    <property type="match status" value="1"/>
</dbReference>
<feature type="chain" id="PRO_5016470230" description="Cell division coordinator CpoB" evidence="2">
    <location>
        <begin position="24"/>
        <end position="269"/>
    </location>
</feature>
<dbReference type="Pfam" id="PF13525">
    <property type="entry name" value="YfiO"/>
    <property type="match status" value="1"/>
</dbReference>
<dbReference type="InterPro" id="IPR032519">
    <property type="entry name" value="YbgF_tri"/>
</dbReference>
<sequence length="269" mass="29098" precursor="true">MAFKTSALYCLAAVATLAGCASSSDVDDVRRQLAERDTASQQRLAQIESKISNEKLLEMVTQVEQLNAEVARLRGELDVQNYTLQTTQKRQNDLYSDLDLRLGKLESGGKASGKTSAAAPAAAPAADNGEASGKSADAKADKADEAGQTYDRALTLLRNREFPKAIWLLKTFPDKYPGASQLGDVQYWLGMAYAADHQCKQAVTVHTDFTSKYANHPKVPDAMRNIGNCQRDLGDANAARTTWNKLIKQFPGSDAAGKAKQQLAALKEG</sequence>
<evidence type="ECO:0000256" key="3">
    <source>
        <dbReference type="SAM" id="MobiDB-lite"/>
    </source>
</evidence>
<dbReference type="GO" id="GO:0043093">
    <property type="term" value="P:FtsZ-dependent cytokinesis"/>
    <property type="evidence" value="ECO:0007669"/>
    <property type="project" value="UniProtKB-UniRule"/>
</dbReference>
<dbReference type="InterPro" id="IPR034706">
    <property type="entry name" value="CpoB"/>
</dbReference>
<dbReference type="RefSeq" id="WP_110391144.1">
    <property type="nucleotide sequence ID" value="NZ_QJKI01000013.1"/>
</dbReference>
<feature type="compositionally biased region" description="Low complexity" evidence="3">
    <location>
        <begin position="117"/>
        <end position="135"/>
    </location>
</feature>
<comment type="similarity">
    <text evidence="2">Belongs to the CpoB family.</text>
</comment>
<feature type="coiled-coil region" evidence="2">
    <location>
        <begin position="56"/>
        <end position="83"/>
    </location>
</feature>
<keyword evidence="2" id="KW-0132">Cell division</keyword>
<evidence type="ECO:0000313" key="7">
    <source>
        <dbReference type="Proteomes" id="UP000247555"/>
    </source>
</evidence>
<dbReference type="OrthoDB" id="8525418at2"/>
<dbReference type="NCBIfam" id="TIGR02795">
    <property type="entry name" value="tol_pal_ybgF"/>
    <property type="match status" value="1"/>
</dbReference>
<feature type="domain" description="Outer membrane lipoprotein BamD-like" evidence="4">
    <location>
        <begin position="144"/>
        <end position="268"/>
    </location>
</feature>
<name>A0A318KXV2_9NEIS</name>
<keyword evidence="2" id="KW-0175">Coiled coil</keyword>
<feature type="signal peptide" evidence="2">
    <location>
        <begin position="1"/>
        <end position="23"/>
    </location>
</feature>
<dbReference type="Gene3D" id="1.20.5.110">
    <property type="match status" value="1"/>
</dbReference>
<feature type="domain" description="YbgF trimerisation" evidence="5">
    <location>
        <begin position="41"/>
        <end position="111"/>
    </location>
</feature>
<accession>A0A318KXV2</accession>
<dbReference type="AlphaFoldDB" id="A0A318KXV2"/>
<dbReference type="EMBL" id="QJKI01000013">
    <property type="protein sequence ID" value="PXX78063.1"/>
    <property type="molecule type" value="Genomic_DNA"/>
</dbReference>
<dbReference type="HAMAP" id="MF_02066">
    <property type="entry name" value="CpoB"/>
    <property type="match status" value="1"/>
</dbReference>
<dbReference type="InterPro" id="IPR011990">
    <property type="entry name" value="TPR-like_helical_dom_sf"/>
</dbReference>
<evidence type="ECO:0000259" key="5">
    <source>
        <dbReference type="Pfam" id="PF16331"/>
    </source>
</evidence>
<feature type="region of interest" description="Disordered" evidence="3">
    <location>
        <begin position="108"/>
        <end position="145"/>
    </location>
</feature>
<keyword evidence="7" id="KW-1185">Reference proteome</keyword>
<keyword evidence="1 2" id="KW-0732">Signal</keyword>